<evidence type="ECO:0000313" key="8">
    <source>
        <dbReference type="EMBL" id="BBE19803.1"/>
    </source>
</evidence>
<dbReference type="PANTHER" id="PTHR43133:SF8">
    <property type="entry name" value="RNA POLYMERASE SIGMA FACTOR HI_1459-RELATED"/>
    <property type="match status" value="1"/>
</dbReference>
<evidence type="ECO:0000259" key="7">
    <source>
        <dbReference type="Pfam" id="PF08281"/>
    </source>
</evidence>
<dbReference type="InterPro" id="IPR036388">
    <property type="entry name" value="WH-like_DNA-bd_sf"/>
</dbReference>
<dbReference type="Pfam" id="PF08281">
    <property type="entry name" value="Sigma70_r4_2"/>
    <property type="match status" value="1"/>
</dbReference>
<dbReference type="Gene3D" id="1.10.1740.10">
    <property type="match status" value="1"/>
</dbReference>
<sequence>MVERELQQIIDGCIEQDRHSQELLYKKLYGFAMKICLRYTENRYEAADVLNEGFFKAFTNMEKYDKNWPFKTWLSKIMHNASIDYYRTNFKWSQLVGIEKSDTKISEAAVEHKLDYEDLLSLIQRLPPAYRLVFNLYAVDGYSHEEIAEMTGITASTSRSNLYKARVKLQQMLSVSQSVVILLMLKWRKAALNKLTQTDL</sequence>
<dbReference type="InterPro" id="IPR007627">
    <property type="entry name" value="RNA_pol_sigma70_r2"/>
</dbReference>
<feature type="domain" description="RNA polymerase sigma-70 region 2" evidence="6">
    <location>
        <begin position="24"/>
        <end position="89"/>
    </location>
</feature>
<dbReference type="SUPFAM" id="SSF88946">
    <property type="entry name" value="Sigma2 domain of RNA polymerase sigma factors"/>
    <property type="match status" value="1"/>
</dbReference>
<dbReference type="KEGG" id="anf:AQPE_3991"/>
<name>A0A5K7SE04_9BACT</name>
<protein>
    <submittedName>
        <fullName evidence="8">RNA polymerase ECF-type sigma factor</fullName>
    </submittedName>
</protein>
<dbReference type="Gene3D" id="1.10.10.10">
    <property type="entry name" value="Winged helix-like DNA-binding domain superfamily/Winged helix DNA-binding domain"/>
    <property type="match status" value="1"/>
</dbReference>
<dbReference type="GO" id="GO:0006352">
    <property type="term" value="P:DNA-templated transcription initiation"/>
    <property type="evidence" value="ECO:0007669"/>
    <property type="project" value="InterPro"/>
</dbReference>
<comment type="similarity">
    <text evidence="1">Belongs to the sigma-70 factor family. ECF subfamily.</text>
</comment>
<evidence type="ECO:0000256" key="4">
    <source>
        <dbReference type="ARBA" id="ARBA00023125"/>
    </source>
</evidence>
<dbReference type="Proteomes" id="UP001193389">
    <property type="component" value="Chromosome"/>
</dbReference>
<dbReference type="InterPro" id="IPR014284">
    <property type="entry name" value="RNA_pol_sigma-70_dom"/>
</dbReference>
<evidence type="ECO:0000256" key="2">
    <source>
        <dbReference type="ARBA" id="ARBA00023015"/>
    </source>
</evidence>
<dbReference type="SUPFAM" id="SSF88659">
    <property type="entry name" value="Sigma3 and sigma4 domains of RNA polymerase sigma factors"/>
    <property type="match status" value="1"/>
</dbReference>
<dbReference type="AlphaFoldDB" id="A0A5K7SE04"/>
<dbReference type="PANTHER" id="PTHR43133">
    <property type="entry name" value="RNA POLYMERASE ECF-TYPE SIGMA FACTO"/>
    <property type="match status" value="1"/>
</dbReference>
<organism evidence="8 9">
    <name type="scientific">Aquipluma nitroreducens</name>
    <dbReference type="NCBI Taxonomy" id="2010828"/>
    <lineage>
        <taxon>Bacteria</taxon>
        <taxon>Pseudomonadati</taxon>
        <taxon>Bacteroidota</taxon>
        <taxon>Bacteroidia</taxon>
        <taxon>Marinilabiliales</taxon>
        <taxon>Prolixibacteraceae</taxon>
        <taxon>Aquipluma</taxon>
    </lineage>
</organism>
<keyword evidence="4" id="KW-0238">DNA-binding</keyword>
<accession>A0A5K7SE04</accession>
<evidence type="ECO:0000259" key="6">
    <source>
        <dbReference type="Pfam" id="PF04542"/>
    </source>
</evidence>
<keyword evidence="2" id="KW-0805">Transcription regulation</keyword>
<keyword evidence="3" id="KW-0731">Sigma factor</keyword>
<dbReference type="Pfam" id="PF04542">
    <property type="entry name" value="Sigma70_r2"/>
    <property type="match status" value="1"/>
</dbReference>
<gene>
    <name evidence="8" type="ORF">AQPE_3991</name>
</gene>
<feature type="domain" description="RNA polymerase sigma factor 70 region 4 type 2" evidence="7">
    <location>
        <begin position="117"/>
        <end position="169"/>
    </location>
</feature>
<dbReference type="EMBL" id="AP018694">
    <property type="protein sequence ID" value="BBE19803.1"/>
    <property type="molecule type" value="Genomic_DNA"/>
</dbReference>
<dbReference type="RefSeq" id="WP_318348018.1">
    <property type="nucleotide sequence ID" value="NZ_AP018694.1"/>
</dbReference>
<dbReference type="NCBIfam" id="TIGR02937">
    <property type="entry name" value="sigma70-ECF"/>
    <property type="match status" value="1"/>
</dbReference>
<evidence type="ECO:0000313" key="9">
    <source>
        <dbReference type="Proteomes" id="UP001193389"/>
    </source>
</evidence>
<dbReference type="GO" id="GO:0016987">
    <property type="term" value="F:sigma factor activity"/>
    <property type="evidence" value="ECO:0007669"/>
    <property type="project" value="UniProtKB-KW"/>
</dbReference>
<dbReference type="InterPro" id="IPR039425">
    <property type="entry name" value="RNA_pol_sigma-70-like"/>
</dbReference>
<reference evidence="8" key="1">
    <citation type="journal article" date="2020" name="Int. J. Syst. Evol. Microbiol.">
        <title>Aquipluma nitroreducens gen. nov. sp. nov., a novel facultatively anaerobic bacterium isolated from a freshwater lake.</title>
        <authorList>
            <person name="Watanabe M."/>
            <person name="Kojima H."/>
            <person name="Fukui M."/>
        </authorList>
    </citation>
    <scope>NUCLEOTIDE SEQUENCE</scope>
    <source>
        <strain evidence="8">MeG22</strain>
    </source>
</reference>
<proteinExistence type="inferred from homology"/>
<keyword evidence="9" id="KW-1185">Reference proteome</keyword>
<dbReference type="GO" id="GO:0003677">
    <property type="term" value="F:DNA binding"/>
    <property type="evidence" value="ECO:0007669"/>
    <property type="project" value="UniProtKB-KW"/>
</dbReference>
<dbReference type="InterPro" id="IPR013324">
    <property type="entry name" value="RNA_pol_sigma_r3/r4-like"/>
</dbReference>
<evidence type="ECO:0000256" key="3">
    <source>
        <dbReference type="ARBA" id="ARBA00023082"/>
    </source>
</evidence>
<evidence type="ECO:0000256" key="5">
    <source>
        <dbReference type="ARBA" id="ARBA00023163"/>
    </source>
</evidence>
<evidence type="ECO:0000256" key="1">
    <source>
        <dbReference type="ARBA" id="ARBA00010641"/>
    </source>
</evidence>
<dbReference type="InterPro" id="IPR013249">
    <property type="entry name" value="RNA_pol_sigma70_r4_t2"/>
</dbReference>
<dbReference type="CDD" id="cd06171">
    <property type="entry name" value="Sigma70_r4"/>
    <property type="match status" value="1"/>
</dbReference>
<dbReference type="InterPro" id="IPR013325">
    <property type="entry name" value="RNA_pol_sigma_r2"/>
</dbReference>
<keyword evidence="5" id="KW-0804">Transcription</keyword>